<evidence type="ECO:0000313" key="4">
    <source>
        <dbReference type="Proteomes" id="UP000283946"/>
    </source>
</evidence>
<dbReference type="RefSeq" id="WP_104265445.1">
    <property type="nucleotide sequence ID" value="NZ_CP028130.1"/>
</dbReference>
<feature type="compositionally biased region" description="Gly residues" evidence="1">
    <location>
        <begin position="170"/>
        <end position="188"/>
    </location>
</feature>
<proteinExistence type="predicted"/>
<protein>
    <recommendedName>
        <fullName evidence="5">Lipoprotein</fullName>
    </recommendedName>
</protein>
<feature type="chain" id="PRO_5042212414" description="Lipoprotein" evidence="2">
    <location>
        <begin position="27"/>
        <end position="217"/>
    </location>
</feature>
<dbReference type="Proteomes" id="UP000283946">
    <property type="component" value="Chromosome"/>
</dbReference>
<feature type="compositionally biased region" description="Low complexity" evidence="1">
    <location>
        <begin position="144"/>
        <end position="167"/>
    </location>
</feature>
<organism evidence="3 4">
    <name type="scientific">Rathayibacter iranicus</name>
    <dbReference type="NCBI Taxonomy" id="59737"/>
    <lineage>
        <taxon>Bacteria</taxon>
        <taxon>Bacillati</taxon>
        <taxon>Actinomycetota</taxon>
        <taxon>Actinomycetes</taxon>
        <taxon>Micrococcales</taxon>
        <taxon>Microbacteriaceae</taxon>
        <taxon>Rathayibacter</taxon>
    </lineage>
</organism>
<dbReference type="AlphaFoldDB" id="A0AAD1EMM9"/>
<reference evidence="3 4" key="1">
    <citation type="submission" date="2018-03" db="EMBL/GenBank/DDBJ databases">
        <title>Bacteriophage NCPPB3778 and a type I-E CRISPR drive the evolution of the US Biological Select Agent, Rathayibacter toxicus.</title>
        <authorList>
            <person name="Davis E.W.II."/>
            <person name="Tabima J.F."/>
            <person name="Weisberg A.J."/>
            <person name="Dantas Lopes L."/>
            <person name="Wiseman M.S."/>
            <person name="Wiseman M.S."/>
            <person name="Pupko T."/>
            <person name="Belcher M.S."/>
            <person name="Sechler A.J."/>
            <person name="Tancos M.A."/>
            <person name="Schroeder B.K."/>
            <person name="Murray T.D."/>
            <person name="Luster D.G."/>
            <person name="Schneider W.L."/>
            <person name="Rogers E."/>
            <person name="Andreote F.D."/>
            <person name="Grunwald N.J."/>
            <person name="Putnam M.L."/>
            <person name="Chang J.H."/>
        </authorList>
    </citation>
    <scope>NUCLEOTIDE SEQUENCE [LARGE SCALE GENOMIC DNA]</scope>
    <source>
        <strain evidence="3 4">NCCPB 2253</strain>
    </source>
</reference>
<dbReference type="EMBL" id="CP028130">
    <property type="protein sequence ID" value="AZZ56278.1"/>
    <property type="molecule type" value="Genomic_DNA"/>
</dbReference>
<accession>A0AAD1EMM9</accession>
<feature type="signal peptide" evidence="2">
    <location>
        <begin position="1"/>
        <end position="26"/>
    </location>
</feature>
<dbReference type="KEGG" id="ria:C7V51_10590"/>
<feature type="compositionally biased region" description="Acidic residues" evidence="1">
    <location>
        <begin position="121"/>
        <end position="140"/>
    </location>
</feature>
<gene>
    <name evidence="3" type="ORF">C7V51_10590</name>
</gene>
<name>A0AAD1EMM9_9MICO</name>
<evidence type="ECO:0000256" key="1">
    <source>
        <dbReference type="SAM" id="MobiDB-lite"/>
    </source>
</evidence>
<dbReference type="PROSITE" id="PS51257">
    <property type="entry name" value="PROKAR_LIPOPROTEIN"/>
    <property type="match status" value="1"/>
</dbReference>
<feature type="compositionally biased region" description="Low complexity" evidence="1">
    <location>
        <begin position="102"/>
        <end position="120"/>
    </location>
</feature>
<sequence>MKRLQLRASGAVLATILLLSGCSASAPGIDNETAQTLDAAVIAVAEKASTSDYRGAVTALDALQVALDSALAGGSVTAERARTVQARVDVVRADLEALITGAAETTPPATPSSEPAPEETTPVEEEPEEAPAPAETEDDPAPSPEQSEPAETPAEPEQPAQPTEEPTGMGTPGTGNTGNGNNGNGAPGNSGNAPGNSGNSPGNSGQSPGNSGGSAGR</sequence>
<keyword evidence="2" id="KW-0732">Signal</keyword>
<evidence type="ECO:0008006" key="5">
    <source>
        <dbReference type="Google" id="ProtNLM"/>
    </source>
</evidence>
<feature type="region of interest" description="Disordered" evidence="1">
    <location>
        <begin position="100"/>
        <end position="217"/>
    </location>
</feature>
<evidence type="ECO:0000256" key="2">
    <source>
        <dbReference type="SAM" id="SignalP"/>
    </source>
</evidence>
<feature type="compositionally biased region" description="Low complexity" evidence="1">
    <location>
        <begin position="189"/>
        <end position="209"/>
    </location>
</feature>
<evidence type="ECO:0000313" key="3">
    <source>
        <dbReference type="EMBL" id="AZZ56278.1"/>
    </source>
</evidence>